<evidence type="ECO:0000313" key="3">
    <source>
        <dbReference type="Proteomes" id="UP001063166"/>
    </source>
</evidence>
<sequence>MTKLGQLCERRRVGRADQELYSSSVTKSPHTLHPSTVPPFTLQNEREVEEKEIPQTQAQTQKDESPFQVIAQLCVG</sequence>
<dbReference type="AlphaFoldDB" id="A0A9P3PR53"/>
<protein>
    <submittedName>
        <fullName evidence="2">Uncharacterized protein</fullName>
    </submittedName>
</protein>
<organism evidence="2 3">
    <name type="scientific">Lyophyllum shimeji</name>
    <name type="common">Hon-shimeji</name>
    <name type="synonym">Tricholoma shimeji</name>
    <dbReference type="NCBI Taxonomy" id="47721"/>
    <lineage>
        <taxon>Eukaryota</taxon>
        <taxon>Fungi</taxon>
        <taxon>Dikarya</taxon>
        <taxon>Basidiomycota</taxon>
        <taxon>Agaricomycotina</taxon>
        <taxon>Agaricomycetes</taxon>
        <taxon>Agaricomycetidae</taxon>
        <taxon>Agaricales</taxon>
        <taxon>Tricholomatineae</taxon>
        <taxon>Lyophyllaceae</taxon>
        <taxon>Lyophyllum</taxon>
    </lineage>
</organism>
<proteinExistence type="predicted"/>
<keyword evidence="3" id="KW-1185">Reference proteome</keyword>
<dbReference type="Proteomes" id="UP001063166">
    <property type="component" value="Unassembled WGS sequence"/>
</dbReference>
<feature type="region of interest" description="Disordered" evidence="1">
    <location>
        <begin position="18"/>
        <end position="39"/>
    </location>
</feature>
<name>A0A9P3PR53_LYOSH</name>
<evidence type="ECO:0000313" key="2">
    <source>
        <dbReference type="EMBL" id="GLB39872.1"/>
    </source>
</evidence>
<comment type="caution">
    <text evidence="2">The sequence shown here is derived from an EMBL/GenBank/DDBJ whole genome shotgun (WGS) entry which is preliminary data.</text>
</comment>
<gene>
    <name evidence="2" type="ORF">LshimejAT787_0703820</name>
</gene>
<accession>A0A9P3PR53</accession>
<dbReference type="OrthoDB" id="3263257at2759"/>
<reference evidence="2" key="1">
    <citation type="submission" date="2022-07" db="EMBL/GenBank/DDBJ databases">
        <title>The genome of Lyophyllum shimeji provides insight into the initial evolution of ectomycorrhizal fungal genome.</title>
        <authorList>
            <person name="Kobayashi Y."/>
            <person name="Shibata T."/>
            <person name="Hirakawa H."/>
            <person name="Shigenobu S."/>
            <person name="Nishiyama T."/>
            <person name="Yamada A."/>
            <person name="Hasebe M."/>
            <person name="Kawaguchi M."/>
        </authorList>
    </citation>
    <scope>NUCLEOTIDE SEQUENCE</scope>
    <source>
        <strain evidence="2">AT787</strain>
    </source>
</reference>
<evidence type="ECO:0000256" key="1">
    <source>
        <dbReference type="SAM" id="MobiDB-lite"/>
    </source>
</evidence>
<dbReference type="EMBL" id="BRPK01000007">
    <property type="protein sequence ID" value="GLB39872.1"/>
    <property type="molecule type" value="Genomic_DNA"/>
</dbReference>
<feature type="compositionally biased region" description="Polar residues" evidence="1">
    <location>
        <begin position="20"/>
        <end position="29"/>
    </location>
</feature>